<reference evidence="1 2" key="1">
    <citation type="journal article" date="2013" name="Nat. Commun.">
        <title>The evolution and pathogenic mechanisms of the rice sheath blight pathogen.</title>
        <authorList>
            <person name="Zheng A."/>
            <person name="Lin R."/>
            <person name="Xu L."/>
            <person name="Qin P."/>
            <person name="Tang C."/>
            <person name="Ai P."/>
            <person name="Zhang D."/>
            <person name="Liu Y."/>
            <person name="Sun Z."/>
            <person name="Feng H."/>
            <person name="Wang Y."/>
            <person name="Chen Y."/>
            <person name="Liang X."/>
            <person name="Fu R."/>
            <person name="Li Q."/>
            <person name="Zhang J."/>
            <person name="Yu X."/>
            <person name="Xie Z."/>
            <person name="Ding L."/>
            <person name="Guan P."/>
            <person name="Tang J."/>
            <person name="Liang Y."/>
            <person name="Wang S."/>
            <person name="Deng Q."/>
            <person name="Li S."/>
            <person name="Zhu J."/>
            <person name="Wang L."/>
            <person name="Liu H."/>
            <person name="Li P."/>
        </authorList>
    </citation>
    <scope>NUCLEOTIDE SEQUENCE [LARGE SCALE GENOMIC DNA]</scope>
    <source>
        <strain evidence="2">AG-1 IA</strain>
    </source>
</reference>
<gene>
    <name evidence="1" type="ORF">AG1IA_09871</name>
</gene>
<dbReference type="AlphaFoldDB" id="L8WIA8"/>
<dbReference type="HOGENOM" id="CLU_2016769_0_0_1"/>
<proteinExistence type="predicted"/>
<name>L8WIA8_THACA</name>
<organism evidence="1 2">
    <name type="scientific">Thanatephorus cucumeris (strain AG1-IA)</name>
    <name type="common">Rice sheath blight fungus</name>
    <name type="synonym">Rhizoctonia solani</name>
    <dbReference type="NCBI Taxonomy" id="983506"/>
    <lineage>
        <taxon>Eukaryota</taxon>
        <taxon>Fungi</taxon>
        <taxon>Dikarya</taxon>
        <taxon>Basidiomycota</taxon>
        <taxon>Agaricomycotina</taxon>
        <taxon>Agaricomycetes</taxon>
        <taxon>Cantharellales</taxon>
        <taxon>Ceratobasidiaceae</taxon>
        <taxon>Rhizoctonia</taxon>
        <taxon>Rhizoctonia solani AG-1</taxon>
    </lineage>
</organism>
<dbReference type="EMBL" id="AFRT01004321">
    <property type="protein sequence ID" value="ELU36099.1"/>
    <property type="molecule type" value="Genomic_DNA"/>
</dbReference>
<protein>
    <submittedName>
        <fullName evidence="1">Uncharacterized protein</fullName>
    </submittedName>
</protein>
<keyword evidence="2" id="KW-1185">Reference proteome</keyword>
<comment type="caution">
    <text evidence="1">The sequence shown here is derived from an EMBL/GenBank/DDBJ whole genome shotgun (WGS) entry which is preliminary data.</text>
</comment>
<sequence length="123" mass="14016">MIVFEGFGFIVLGCWSEARGTCSTVRALPHEAIAGIRKSGKNMVAARLDYVSNANDRAAKAQFDTTEDPEKLHVRPWVLMAHHVSKNRSCSWLEILEEVEFFVSKGHISRWDRPMTERPEEVE</sequence>
<dbReference type="Proteomes" id="UP000011668">
    <property type="component" value="Unassembled WGS sequence"/>
</dbReference>
<evidence type="ECO:0000313" key="2">
    <source>
        <dbReference type="Proteomes" id="UP000011668"/>
    </source>
</evidence>
<evidence type="ECO:0000313" key="1">
    <source>
        <dbReference type="EMBL" id="ELU36099.1"/>
    </source>
</evidence>
<accession>L8WIA8</accession>